<evidence type="ECO:0000313" key="1">
    <source>
        <dbReference type="EMBL" id="JAI02503.1"/>
    </source>
</evidence>
<reference evidence="1" key="2">
    <citation type="journal article" date="2015" name="Fish Shellfish Immunol.">
        <title>Early steps in the European eel (Anguilla anguilla)-Vibrio vulnificus interaction in the gills: Role of the RtxA13 toxin.</title>
        <authorList>
            <person name="Callol A."/>
            <person name="Pajuelo D."/>
            <person name="Ebbesson L."/>
            <person name="Teles M."/>
            <person name="MacKenzie S."/>
            <person name="Amaro C."/>
        </authorList>
    </citation>
    <scope>NUCLEOTIDE SEQUENCE</scope>
</reference>
<reference evidence="1" key="1">
    <citation type="submission" date="2014-11" db="EMBL/GenBank/DDBJ databases">
        <authorList>
            <person name="Amaro Gonzalez C."/>
        </authorList>
    </citation>
    <scope>NUCLEOTIDE SEQUENCE</scope>
</reference>
<name>A0A0E9XIF4_ANGAN</name>
<organism evidence="1">
    <name type="scientific">Anguilla anguilla</name>
    <name type="common">European freshwater eel</name>
    <name type="synonym">Muraena anguilla</name>
    <dbReference type="NCBI Taxonomy" id="7936"/>
    <lineage>
        <taxon>Eukaryota</taxon>
        <taxon>Metazoa</taxon>
        <taxon>Chordata</taxon>
        <taxon>Craniata</taxon>
        <taxon>Vertebrata</taxon>
        <taxon>Euteleostomi</taxon>
        <taxon>Actinopterygii</taxon>
        <taxon>Neopterygii</taxon>
        <taxon>Teleostei</taxon>
        <taxon>Anguilliformes</taxon>
        <taxon>Anguillidae</taxon>
        <taxon>Anguilla</taxon>
    </lineage>
</organism>
<sequence length="163" mass="18224">MPRHHLLQVHRALQSCIKKVAMAEFRQVSECQTEMKRILCLAEACALAAIYAKAQDRVLSGQELTPERPSLKEVIAKLMVNKPQLSKHDLLNVQEALDGIAKEMNPPTRWKMLGDTDGVSTVLSCNFLKLAHWFKCNSGHVYYRAGADTGGQSELCPECLMTE</sequence>
<proteinExistence type="predicted"/>
<dbReference type="AlphaFoldDB" id="A0A0E9XIF4"/>
<protein>
    <submittedName>
        <fullName evidence="1">Uncharacterized protein</fullName>
    </submittedName>
</protein>
<dbReference type="EMBL" id="GBXM01006075">
    <property type="protein sequence ID" value="JAI02503.1"/>
    <property type="molecule type" value="Transcribed_RNA"/>
</dbReference>
<accession>A0A0E9XIF4</accession>